<dbReference type="PANTHER" id="PTHR43463:SF1">
    <property type="entry name" value="NICOTINATE-NUCLEOTIDE--DIMETHYLBENZIMIDAZOLE PHOSPHORIBOSYLTRANSFERASE"/>
    <property type="match status" value="1"/>
</dbReference>
<comment type="caution">
    <text evidence="11">The sequence shown here is derived from an EMBL/GenBank/DDBJ whole genome shotgun (WGS) entry which is preliminary data.</text>
</comment>
<keyword evidence="6 10" id="KW-0328">Glycosyltransferase</keyword>
<evidence type="ECO:0000256" key="4">
    <source>
        <dbReference type="ARBA" id="ARBA00015486"/>
    </source>
</evidence>
<sequence length="344" mass="35413">MPSDSAPVPATLDEIRRILPEMPGPDLEAGTAAMQREVQLVKPRGSLGRLEELTHWLATWQGRTPPTLNHPRIAVFAGSHGVAAQGVSAFPPSVTALMVQTFVNGGAAVNQLARAADADLRVYELDIEHPTADFTQGPAMDEGACAQAMAYGMMAVEPGIDLLCLGEMGIANTTSGAALCAGLFGGDPVDWVGRGTGIDDEGLARKRAAVAAGLKANPSALTDPFETMRCLGGLELAAIAGAVIAARMARVPVLLDGYTCTAAAAILYKADPKALDHCVVAHCSAEPGHQRLLKAIGKEALFDFGMRLGEASGAALAIPVLRAALACHTGMSTFQEAGVAGGQG</sequence>
<keyword evidence="5 10" id="KW-0169">Cobalamin biosynthesis</keyword>
<evidence type="ECO:0000256" key="1">
    <source>
        <dbReference type="ARBA" id="ARBA00005049"/>
    </source>
</evidence>
<dbReference type="EMBL" id="JBHTCM010000010">
    <property type="protein sequence ID" value="MFC7333833.1"/>
    <property type="molecule type" value="Genomic_DNA"/>
</dbReference>
<comment type="function">
    <text evidence="10">Catalyzes the synthesis of alpha-ribazole-5'-phosphate from nicotinate mononucleotide (NAMN) and 5,6-dimethylbenzimidazole (DMB).</text>
</comment>
<evidence type="ECO:0000313" key="12">
    <source>
        <dbReference type="Proteomes" id="UP001596456"/>
    </source>
</evidence>
<dbReference type="Proteomes" id="UP001596456">
    <property type="component" value="Unassembled WGS sequence"/>
</dbReference>
<reference evidence="12" key="1">
    <citation type="journal article" date="2019" name="Int. J. Syst. Evol. Microbiol.">
        <title>The Global Catalogue of Microorganisms (GCM) 10K type strain sequencing project: providing services to taxonomists for standard genome sequencing and annotation.</title>
        <authorList>
            <consortium name="The Broad Institute Genomics Platform"/>
            <consortium name="The Broad Institute Genome Sequencing Center for Infectious Disease"/>
            <person name="Wu L."/>
            <person name="Ma J."/>
        </authorList>
    </citation>
    <scope>NUCLEOTIDE SEQUENCE [LARGE SCALE GENOMIC DNA]</scope>
    <source>
        <strain evidence="12">CGMCC 1.16275</strain>
    </source>
</reference>
<evidence type="ECO:0000313" key="11">
    <source>
        <dbReference type="EMBL" id="MFC7333833.1"/>
    </source>
</evidence>
<protein>
    <recommendedName>
        <fullName evidence="4 10">Nicotinate-nucleotide--dimethylbenzimidazole phosphoribosyltransferase</fullName>
        <shortName evidence="10">NN:DBI PRT</shortName>
        <ecNumber evidence="3 10">2.4.2.21</ecNumber>
    </recommendedName>
    <alternativeName>
        <fullName evidence="8 10">N(1)-alpha-phosphoribosyltransferase</fullName>
    </alternativeName>
</protein>
<dbReference type="CDD" id="cd02439">
    <property type="entry name" value="DMB-PRT_CobT"/>
    <property type="match status" value="1"/>
</dbReference>
<evidence type="ECO:0000256" key="8">
    <source>
        <dbReference type="ARBA" id="ARBA00030686"/>
    </source>
</evidence>
<comment type="catalytic activity">
    <reaction evidence="9 10">
        <text>5,6-dimethylbenzimidazole + nicotinate beta-D-ribonucleotide = alpha-ribazole 5'-phosphate + nicotinate + H(+)</text>
        <dbReference type="Rhea" id="RHEA:11196"/>
        <dbReference type="ChEBI" id="CHEBI:15378"/>
        <dbReference type="ChEBI" id="CHEBI:15890"/>
        <dbReference type="ChEBI" id="CHEBI:32544"/>
        <dbReference type="ChEBI" id="CHEBI:57502"/>
        <dbReference type="ChEBI" id="CHEBI:57918"/>
        <dbReference type="EC" id="2.4.2.21"/>
    </reaction>
</comment>
<keyword evidence="12" id="KW-1185">Reference proteome</keyword>
<name>A0ABW2KWX1_9PROT</name>
<gene>
    <name evidence="10 11" type="primary">cobT</name>
    <name evidence="11" type="ORF">ACFQPS_11725</name>
</gene>
<evidence type="ECO:0000256" key="5">
    <source>
        <dbReference type="ARBA" id="ARBA00022573"/>
    </source>
</evidence>
<comment type="pathway">
    <text evidence="1 10">Nucleoside biosynthesis; alpha-ribazole biosynthesis; alpha-ribazole from 5,6-dimethylbenzimidazole: step 1/2.</text>
</comment>
<dbReference type="NCBIfam" id="TIGR03160">
    <property type="entry name" value="cobT_DBIPRT"/>
    <property type="match status" value="1"/>
</dbReference>
<dbReference type="InterPro" id="IPR023195">
    <property type="entry name" value="Nict_dMeBzImd_PRibTrfase_N"/>
</dbReference>
<dbReference type="Pfam" id="PF02277">
    <property type="entry name" value="DBI_PRT"/>
    <property type="match status" value="1"/>
</dbReference>
<dbReference type="InterPro" id="IPR003200">
    <property type="entry name" value="Nict_dMeBzImd_PRibTrfase"/>
</dbReference>
<comment type="similarity">
    <text evidence="2 10">Belongs to the CobT family.</text>
</comment>
<dbReference type="Gene3D" id="1.10.1610.10">
    <property type="match status" value="1"/>
</dbReference>
<dbReference type="RefSeq" id="WP_377359169.1">
    <property type="nucleotide sequence ID" value="NZ_JBHTCM010000010.1"/>
</dbReference>
<dbReference type="SUPFAM" id="SSF52733">
    <property type="entry name" value="Nicotinate mononucleotide:5,6-dimethylbenzimidazole phosphoribosyltransferase (CobT)"/>
    <property type="match status" value="1"/>
</dbReference>
<evidence type="ECO:0000256" key="9">
    <source>
        <dbReference type="ARBA" id="ARBA00047340"/>
    </source>
</evidence>
<dbReference type="Gene3D" id="3.40.50.10210">
    <property type="match status" value="1"/>
</dbReference>
<dbReference type="InterPro" id="IPR017846">
    <property type="entry name" value="Nict_dMeBzImd_PRibTrfase_bact"/>
</dbReference>
<dbReference type="NCBIfam" id="NF000996">
    <property type="entry name" value="PRK00105.1"/>
    <property type="match status" value="1"/>
</dbReference>
<evidence type="ECO:0000256" key="10">
    <source>
        <dbReference type="HAMAP-Rule" id="MF_00230"/>
    </source>
</evidence>
<accession>A0ABW2KWX1</accession>
<keyword evidence="7 10" id="KW-0808">Transferase</keyword>
<evidence type="ECO:0000256" key="2">
    <source>
        <dbReference type="ARBA" id="ARBA00007110"/>
    </source>
</evidence>
<dbReference type="GO" id="GO:0008939">
    <property type="term" value="F:nicotinate-nucleotide-dimethylbenzimidazole phosphoribosyltransferase activity"/>
    <property type="evidence" value="ECO:0007669"/>
    <property type="project" value="UniProtKB-EC"/>
</dbReference>
<dbReference type="PANTHER" id="PTHR43463">
    <property type="entry name" value="NICOTINATE-NUCLEOTIDE--DIMETHYLBENZIMIDAZOLE PHOSPHORIBOSYLTRANSFERASE"/>
    <property type="match status" value="1"/>
</dbReference>
<evidence type="ECO:0000256" key="3">
    <source>
        <dbReference type="ARBA" id="ARBA00011991"/>
    </source>
</evidence>
<dbReference type="EC" id="2.4.2.21" evidence="3 10"/>
<feature type="active site" description="Proton acceptor" evidence="10">
    <location>
        <position position="310"/>
    </location>
</feature>
<evidence type="ECO:0000256" key="7">
    <source>
        <dbReference type="ARBA" id="ARBA00022679"/>
    </source>
</evidence>
<dbReference type="InterPro" id="IPR036087">
    <property type="entry name" value="Nict_dMeBzImd_PRibTrfase_sf"/>
</dbReference>
<organism evidence="11 12">
    <name type="scientific">Rhodocista pekingensis</name>
    <dbReference type="NCBI Taxonomy" id="201185"/>
    <lineage>
        <taxon>Bacteria</taxon>
        <taxon>Pseudomonadati</taxon>
        <taxon>Pseudomonadota</taxon>
        <taxon>Alphaproteobacteria</taxon>
        <taxon>Rhodospirillales</taxon>
        <taxon>Azospirillaceae</taxon>
        <taxon>Rhodocista</taxon>
    </lineage>
</organism>
<dbReference type="HAMAP" id="MF_00230">
    <property type="entry name" value="CobT"/>
    <property type="match status" value="1"/>
</dbReference>
<evidence type="ECO:0000256" key="6">
    <source>
        <dbReference type="ARBA" id="ARBA00022676"/>
    </source>
</evidence>
<proteinExistence type="inferred from homology"/>